<evidence type="ECO:0000313" key="4">
    <source>
        <dbReference type="EMBL" id="EGW35360.1"/>
    </source>
</evidence>
<dbReference type="Pfam" id="PF12430">
    <property type="entry name" value="ABA_GPCR"/>
    <property type="match status" value="1"/>
</dbReference>
<keyword evidence="5" id="KW-1185">Reference proteome</keyword>
<dbReference type="InParanoid" id="G3AGM1"/>
<gene>
    <name evidence="4" type="ORF">SPAPADRAFT_58585</name>
</gene>
<name>G3AGM1_SPAPN</name>
<dbReference type="OrthoDB" id="264392at2759"/>
<dbReference type="RefSeq" id="XP_007372772.1">
    <property type="nucleotide sequence ID" value="XM_007372710.1"/>
</dbReference>
<dbReference type="eggNOG" id="KOG2417">
    <property type="taxonomic scope" value="Eukaryota"/>
</dbReference>
<feature type="transmembrane region" description="Helical" evidence="2">
    <location>
        <begin position="100"/>
        <end position="117"/>
    </location>
</feature>
<dbReference type="AlphaFoldDB" id="G3AGM1"/>
<dbReference type="OMA" id="YVIYITH"/>
<sequence length="272" mass="30659">MSSNNSEETELSKEVESLKTLRNNLYDDITKITGKYLRQQQQNQGGATILTKLFYLGNIAFGVYCVYRIINVLAIKLPLLYLYGGYSEDDLEDETRSKDAIAITIAGLILTIFKNLPISKAQLVNQLSFVISGGLFICSFNNVLITFKSFSRFFVGSSSNTTKNWLKHLIIGELIGIYVIATALLIRTNLPTNLSNQISKILSLSGSSNKRNANAEVLFIDNWFDKIFAISCVVTMIVLIIKKVSEEDESDPYRTEEYDEESFMEDTEYKLA</sequence>
<reference evidence="4 5" key="1">
    <citation type="journal article" date="2011" name="Proc. Natl. Acad. Sci. U.S.A.">
        <title>Comparative genomics of xylose-fermenting fungi for enhanced biofuel production.</title>
        <authorList>
            <person name="Wohlbach D.J."/>
            <person name="Kuo A."/>
            <person name="Sato T.K."/>
            <person name="Potts K.M."/>
            <person name="Salamov A.A."/>
            <person name="LaButti K.M."/>
            <person name="Sun H."/>
            <person name="Clum A."/>
            <person name="Pangilinan J.L."/>
            <person name="Lindquist E.A."/>
            <person name="Lucas S."/>
            <person name="Lapidus A."/>
            <person name="Jin M."/>
            <person name="Gunawan C."/>
            <person name="Balan V."/>
            <person name="Dale B.E."/>
            <person name="Jeffries T.W."/>
            <person name="Zinkel R."/>
            <person name="Barry K.W."/>
            <person name="Grigoriev I.V."/>
            <person name="Gasch A.P."/>
        </authorList>
    </citation>
    <scope>NUCLEOTIDE SEQUENCE [LARGE SCALE GENOMIC DNA]</scope>
    <source>
        <strain evidence="5">NRRL Y-27907 / 11-Y1</strain>
    </source>
</reference>
<dbReference type="InterPro" id="IPR025969">
    <property type="entry name" value="ABA_GPCR_dom"/>
</dbReference>
<feature type="transmembrane region" description="Helical" evidence="2">
    <location>
        <begin position="123"/>
        <end position="144"/>
    </location>
</feature>
<feature type="transmembrane region" description="Helical" evidence="2">
    <location>
        <begin position="165"/>
        <end position="186"/>
    </location>
</feature>
<evidence type="ECO:0000259" key="3">
    <source>
        <dbReference type="Pfam" id="PF12430"/>
    </source>
</evidence>
<feature type="domain" description="Abscisic acid G-protein coupled receptor-like" evidence="3">
    <location>
        <begin position="47"/>
        <end position="243"/>
    </location>
</feature>
<dbReference type="PANTHER" id="PTHR15948:SF0">
    <property type="entry name" value="GOLGI PH REGULATOR A-RELATED"/>
    <property type="match status" value="1"/>
</dbReference>
<dbReference type="KEGG" id="spaa:SPAPADRAFT_58585"/>
<feature type="region of interest" description="Disordered" evidence="1">
    <location>
        <begin position="251"/>
        <end position="272"/>
    </location>
</feature>
<keyword evidence="2" id="KW-1133">Transmembrane helix</keyword>
<protein>
    <recommendedName>
        <fullName evidence="3">Abscisic acid G-protein coupled receptor-like domain-containing protein</fullName>
    </recommendedName>
</protein>
<evidence type="ECO:0000256" key="1">
    <source>
        <dbReference type="SAM" id="MobiDB-lite"/>
    </source>
</evidence>
<dbReference type="STRING" id="619300.G3AGM1"/>
<dbReference type="GeneID" id="18872515"/>
<proteinExistence type="predicted"/>
<dbReference type="Proteomes" id="UP000000709">
    <property type="component" value="Unassembled WGS sequence"/>
</dbReference>
<dbReference type="InterPro" id="IPR015672">
    <property type="entry name" value="GPHR/GTG"/>
</dbReference>
<evidence type="ECO:0000313" key="5">
    <source>
        <dbReference type="Proteomes" id="UP000000709"/>
    </source>
</evidence>
<dbReference type="EMBL" id="GL996499">
    <property type="protein sequence ID" value="EGW35360.1"/>
    <property type="molecule type" value="Genomic_DNA"/>
</dbReference>
<evidence type="ECO:0000256" key="2">
    <source>
        <dbReference type="SAM" id="Phobius"/>
    </source>
</evidence>
<keyword evidence="2" id="KW-0472">Membrane</keyword>
<keyword evidence="2" id="KW-0812">Transmembrane</keyword>
<feature type="transmembrane region" description="Helical" evidence="2">
    <location>
        <begin position="53"/>
        <end position="79"/>
    </location>
</feature>
<feature type="compositionally biased region" description="Acidic residues" evidence="1">
    <location>
        <begin position="257"/>
        <end position="266"/>
    </location>
</feature>
<dbReference type="PANTHER" id="PTHR15948">
    <property type="entry name" value="G-PROTEIN COUPLED RECEPTOR 89-RELATED"/>
    <property type="match status" value="1"/>
</dbReference>
<accession>G3AGM1</accession>
<dbReference type="HOGENOM" id="CLU_1023658_0_0_1"/>
<organism evidence="5">
    <name type="scientific">Spathaspora passalidarum (strain NRRL Y-27907 / 11-Y1)</name>
    <dbReference type="NCBI Taxonomy" id="619300"/>
    <lineage>
        <taxon>Eukaryota</taxon>
        <taxon>Fungi</taxon>
        <taxon>Dikarya</taxon>
        <taxon>Ascomycota</taxon>
        <taxon>Saccharomycotina</taxon>
        <taxon>Pichiomycetes</taxon>
        <taxon>Debaryomycetaceae</taxon>
        <taxon>Spathaspora</taxon>
    </lineage>
</organism>